<reference evidence="1 2" key="1">
    <citation type="submission" date="2019-03" db="EMBL/GenBank/DDBJ databases">
        <title>Genomic Encyclopedia of Type Strains, Phase IV (KMG-IV): sequencing the most valuable type-strain genomes for metagenomic binning, comparative biology and taxonomic classification.</title>
        <authorList>
            <person name="Goeker M."/>
        </authorList>
    </citation>
    <scope>NUCLEOTIDE SEQUENCE [LARGE SCALE GENOMIC DNA]</scope>
    <source>
        <strain evidence="1 2">DSM 100556</strain>
    </source>
</reference>
<keyword evidence="2" id="KW-1185">Reference proteome</keyword>
<dbReference type="Proteomes" id="UP000295718">
    <property type="component" value="Unassembled WGS sequence"/>
</dbReference>
<proteinExistence type="predicted"/>
<dbReference type="EMBL" id="SLUO01000001">
    <property type="protein sequence ID" value="TCL60980.1"/>
    <property type="molecule type" value="Genomic_DNA"/>
</dbReference>
<organism evidence="1 2">
    <name type="scientific">Kineothrix alysoides</name>
    <dbReference type="NCBI Taxonomy" id="1469948"/>
    <lineage>
        <taxon>Bacteria</taxon>
        <taxon>Bacillati</taxon>
        <taxon>Bacillota</taxon>
        <taxon>Clostridia</taxon>
        <taxon>Lachnospirales</taxon>
        <taxon>Lachnospiraceae</taxon>
        <taxon>Kineothrix</taxon>
    </lineage>
</organism>
<dbReference type="RefSeq" id="WP_031391370.1">
    <property type="nucleotide sequence ID" value="NZ_JPNB01000002.1"/>
</dbReference>
<gene>
    <name evidence="1" type="ORF">EDD76_10177</name>
</gene>
<comment type="caution">
    <text evidence="1">The sequence shown here is derived from an EMBL/GenBank/DDBJ whole genome shotgun (WGS) entry which is preliminary data.</text>
</comment>
<evidence type="ECO:0000313" key="1">
    <source>
        <dbReference type="EMBL" id="TCL60980.1"/>
    </source>
</evidence>
<accession>A0A4R1R659</accession>
<protein>
    <submittedName>
        <fullName evidence="1">Uncharacterized protein</fullName>
    </submittedName>
</protein>
<evidence type="ECO:0000313" key="2">
    <source>
        <dbReference type="Proteomes" id="UP000295718"/>
    </source>
</evidence>
<sequence>MADLVNMQQTEYDAVILKLKSLHEEELAAARDIIKDIKNLAEVDGGFYIQKISAKVDDLLGALEVNILTSMEDSFQLTEKTMETFMNAVAAIDSQCAG</sequence>
<dbReference type="STRING" id="1469948.GCA_000732725_02692"/>
<dbReference type="AlphaFoldDB" id="A0A4R1R659"/>
<name>A0A4R1R659_9FIRM</name>